<evidence type="ECO:0000313" key="7">
    <source>
        <dbReference type="Proteomes" id="UP000281955"/>
    </source>
</evidence>
<keyword evidence="2" id="KW-0624">Polysaccharide degradation</keyword>
<dbReference type="InterPro" id="IPR036116">
    <property type="entry name" value="FN3_sf"/>
</dbReference>
<evidence type="ECO:0000256" key="1">
    <source>
        <dbReference type="ARBA" id="ARBA00023295"/>
    </source>
</evidence>
<dbReference type="InterPro" id="IPR012938">
    <property type="entry name" value="Glc/Sorbosone_DH"/>
</dbReference>
<sequence length="681" mass="69889">MRRRGTVITALLAVLVSGLTWAGVADAATPGTTLVGAASGRCLDVYRGSTTAGTPLIVWDCHGTANQRWTLPSDGTLRVFAGSRCAQPAGGSTARGVAVEVAACTGSPAQRWTLTSGGTLVNAAASLCLDVLQARTAAGSAVGVWTCHGRGNQTWRRGPDTTPPTSPTALRASGLSCSAVTLDWSAASDDVAVTAYDVFHDGQLVTSVAAAPVTVAVTPGVAYGWYVDARDAAGNVSQASPTLTVTPPRCGSDTTPPSAPTSLTATVDGTSVTLGWRASSDDVGVTAYVVARDGATVATVPGGTTAYTDSGLAPLQRYSWTVRARDAAGNVSAASAAVTATTGRACSSAICGVTEVARDSDIPWGLVTLPDGSVLYARRDAHQVVRLDPATGTTTSLGTLPGVESTGGEGGLLGLAVSPSFASDHWLYVMHSTATDNRIVRVPYTGGKLDVAGEQVLLTGILRNKYHNGGRLRFGPDGMLYASTGDAQNGAYAQRLTGTGSLNGKVLRLTPTGGVPADNPFGSYVWSYGHRNPQGLAFDAQGRLWEQEFGNNVMDETNLIARGGNYGWPQCEGTTGAGCSDAGLVAPKQTYPVAEGSCSGIAVVRGALYVACARGQRLYREVISGTSLTDRQQLLVGTYGRLRTVEPAADGGLWLTTTNLGDKDSTAGNSDERVLHVALGG</sequence>
<evidence type="ECO:0000256" key="2">
    <source>
        <dbReference type="ARBA" id="ARBA00023326"/>
    </source>
</evidence>
<dbReference type="RefSeq" id="WP_231121729.1">
    <property type="nucleotide sequence ID" value="NZ_RBWV01000012.1"/>
</dbReference>
<protein>
    <submittedName>
        <fullName evidence="6">Glucose/arabinose dehydrogenase</fullName>
    </submittedName>
</protein>
<dbReference type="CDD" id="cd00063">
    <property type="entry name" value="FN3"/>
    <property type="match status" value="1"/>
</dbReference>
<dbReference type="InterPro" id="IPR035992">
    <property type="entry name" value="Ricin_B-like_lectins"/>
</dbReference>
<dbReference type="InterPro" id="IPR011041">
    <property type="entry name" value="Quinoprot_gluc/sorb_DH_b-prop"/>
</dbReference>
<dbReference type="Pfam" id="PF00652">
    <property type="entry name" value="Ricin_B_lectin"/>
    <property type="match status" value="1"/>
</dbReference>
<organism evidence="6 7">
    <name type="scientific">Motilibacter peucedani</name>
    <dbReference type="NCBI Taxonomy" id="598650"/>
    <lineage>
        <taxon>Bacteria</taxon>
        <taxon>Bacillati</taxon>
        <taxon>Actinomycetota</taxon>
        <taxon>Actinomycetes</taxon>
        <taxon>Motilibacterales</taxon>
        <taxon>Motilibacteraceae</taxon>
        <taxon>Motilibacter</taxon>
    </lineage>
</organism>
<dbReference type="AlphaFoldDB" id="A0A420XNU4"/>
<dbReference type="PROSITE" id="PS50853">
    <property type="entry name" value="FN3"/>
    <property type="match status" value="1"/>
</dbReference>
<feature type="chain" id="PRO_5019313012" evidence="4">
    <location>
        <begin position="28"/>
        <end position="681"/>
    </location>
</feature>
<dbReference type="SMART" id="SM00060">
    <property type="entry name" value="FN3"/>
    <property type="match status" value="2"/>
</dbReference>
<comment type="caution">
    <text evidence="6">The sequence shown here is derived from an EMBL/GenBank/DDBJ whole genome shotgun (WGS) entry which is preliminary data.</text>
</comment>
<keyword evidence="2" id="KW-0119">Carbohydrate metabolism</keyword>
<dbReference type="InterPro" id="IPR000772">
    <property type="entry name" value="Ricin_B_lectin"/>
</dbReference>
<evidence type="ECO:0000256" key="3">
    <source>
        <dbReference type="SAM" id="MobiDB-lite"/>
    </source>
</evidence>
<dbReference type="Gene3D" id="2.60.40.10">
    <property type="entry name" value="Immunoglobulins"/>
    <property type="match status" value="2"/>
</dbReference>
<dbReference type="Gene3D" id="2.80.10.50">
    <property type="match status" value="2"/>
</dbReference>
<dbReference type="Proteomes" id="UP000281955">
    <property type="component" value="Unassembled WGS sequence"/>
</dbReference>
<dbReference type="Pfam" id="PF00041">
    <property type="entry name" value="fn3"/>
    <property type="match status" value="1"/>
</dbReference>
<evidence type="ECO:0000256" key="4">
    <source>
        <dbReference type="SAM" id="SignalP"/>
    </source>
</evidence>
<keyword evidence="1" id="KW-0326">Glycosidase</keyword>
<dbReference type="SUPFAM" id="SSF49265">
    <property type="entry name" value="Fibronectin type III"/>
    <property type="match status" value="1"/>
</dbReference>
<evidence type="ECO:0000259" key="5">
    <source>
        <dbReference type="PROSITE" id="PS50853"/>
    </source>
</evidence>
<dbReference type="PROSITE" id="PS50231">
    <property type="entry name" value="RICIN_B_LECTIN"/>
    <property type="match status" value="1"/>
</dbReference>
<dbReference type="Gene3D" id="2.120.10.30">
    <property type="entry name" value="TolB, C-terminal domain"/>
    <property type="match status" value="1"/>
</dbReference>
<name>A0A420XNU4_9ACTN</name>
<dbReference type="SUPFAM" id="SSF50370">
    <property type="entry name" value="Ricin B-like lectins"/>
    <property type="match status" value="1"/>
</dbReference>
<dbReference type="SMART" id="SM00458">
    <property type="entry name" value="RICIN"/>
    <property type="match status" value="1"/>
</dbReference>
<dbReference type="InParanoid" id="A0A420XNU4"/>
<feature type="domain" description="Fibronectin type-III" evidence="5">
    <location>
        <begin position="256"/>
        <end position="345"/>
    </location>
</feature>
<evidence type="ECO:0000313" key="6">
    <source>
        <dbReference type="EMBL" id="RKS73842.1"/>
    </source>
</evidence>
<dbReference type="InterPro" id="IPR011042">
    <property type="entry name" value="6-blade_b-propeller_TolB-like"/>
</dbReference>
<feature type="signal peptide" evidence="4">
    <location>
        <begin position="1"/>
        <end position="27"/>
    </location>
</feature>
<dbReference type="InterPro" id="IPR013783">
    <property type="entry name" value="Ig-like_fold"/>
</dbReference>
<dbReference type="GO" id="GO:0016798">
    <property type="term" value="F:hydrolase activity, acting on glycosyl bonds"/>
    <property type="evidence" value="ECO:0007669"/>
    <property type="project" value="UniProtKB-KW"/>
</dbReference>
<dbReference type="SUPFAM" id="SSF50952">
    <property type="entry name" value="Soluble quinoprotein glucose dehydrogenase"/>
    <property type="match status" value="1"/>
</dbReference>
<dbReference type="GO" id="GO:0000272">
    <property type="term" value="P:polysaccharide catabolic process"/>
    <property type="evidence" value="ECO:0007669"/>
    <property type="project" value="UniProtKB-KW"/>
</dbReference>
<dbReference type="PANTHER" id="PTHR19328">
    <property type="entry name" value="HEDGEHOG-INTERACTING PROTEIN"/>
    <property type="match status" value="1"/>
</dbReference>
<dbReference type="EMBL" id="RBWV01000012">
    <property type="protein sequence ID" value="RKS73842.1"/>
    <property type="molecule type" value="Genomic_DNA"/>
</dbReference>
<dbReference type="Pfam" id="PF07995">
    <property type="entry name" value="GSDH"/>
    <property type="match status" value="1"/>
</dbReference>
<dbReference type="PANTHER" id="PTHR19328:SF13">
    <property type="entry name" value="HIPL1 PROTEIN"/>
    <property type="match status" value="1"/>
</dbReference>
<keyword evidence="4" id="KW-0732">Signal</keyword>
<proteinExistence type="predicted"/>
<gene>
    <name evidence="6" type="ORF">CLV35_2335</name>
</gene>
<dbReference type="InterPro" id="IPR003961">
    <property type="entry name" value="FN3_dom"/>
</dbReference>
<reference evidence="6 7" key="1">
    <citation type="submission" date="2018-10" db="EMBL/GenBank/DDBJ databases">
        <title>Genomic Encyclopedia of Archaeal and Bacterial Type Strains, Phase II (KMG-II): from individual species to whole genera.</title>
        <authorList>
            <person name="Goeker M."/>
        </authorList>
    </citation>
    <scope>NUCLEOTIDE SEQUENCE [LARGE SCALE GENOMIC DNA]</scope>
    <source>
        <strain evidence="6 7">RP-AC37</strain>
    </source>
</reference>
<accession>A0A420XNU4</accession>
<feature type="region of interest" description="Disordered" evidence="3">
    <location>
        <begin position="238"/>
        <end position="259"/>
    </location>
</feature>
<dbReference type="CDD" id="cd23418">
    <property type="entry name" value="beta-trefoil_Ricin_XLN-like"/>
    <property type="match status" value="1"/>
</dbReference>
<keyword evidence="7" id="KW-1185">Reference proteome</keyword>
<keyword evidence="1" id="KW-0378">Hydrolase</keyword>